<comment type="similarity">
    <text evidence="1">Belongs to the transposase 8 family.</text>
</comment>
<accession>A0A7Z6MR00</accession>
<dbReference type="AlphaFoldDB" id="A0A7Z6MR00"/>
<organism evidence="2 3">
    <name type="scientific">Pseudomonas fluorescens</name>
    <dbReference type="NCBI Taxonomy" id="294"/>
    <lineage>
        <taxon>Bacteria</taxon>
        <taxon>Pseudomonadati</taxon>
        <taxon>Pseudomonadota</taxon>
        <taxon>Gammaproteobacteria</taxon>
        <taxon>Pseudomonadales</taxon>
        <taxon>Pseudomonadaceae</taxon>
        <taxon>Pseudomonas</taxon>
    </lineage>
</organism>
<dbReference type="SUPFAM" id="SSF46689">
    <property type="entry name" value="Homeodomain-like"/>
    <property type="match status" value="1"/>
</dbReference>
<proteinExistence type="inferred from homology"/>
<dbReference type="GO" id="GO:0004803">
    <property type="term" value="F:transposase activity"/>
    <property type="evidence" value="ECO:0007669"/>
    <property type="project" value="InterPro"/>
</dbReference>
<dbReference type="InterPro" id="IPR002514">
    <property type="entry name" value="Transposase_8"/>
</dbReference>
<evidence type="ECO:0000313" key="2">
    <source>
        <dbReference type="EMBL" id="RDS87383.1"/>
    </source>
</evidence>
<comment type="caution">
    <text evidence="2">The sequence shown here is derived from an EMBL/GenBank/DDBJ whole genome shotgun (WGS) entry which is preliminary data.</text>
</comment>
<feature type="non-terminal residue" evidence="2">
    <location>
        <position position="53"/>
    </location>
</feature>
<evidence type="ECO:0000313" key="3">
    <source>
        <dbReference type="Proteomes" id="UP000255541"/>
    </source>
</evidence>
<dbReference type="EMBL" id="QRBA01000026">
    <property type="protein sequence ID" value="RDS87383.1"/>
    <property type="molecule type" value="Genomic_DNA"/>
</dbReference>
<name>A0A7Z6MR00_PSEFL</name>
<gene>
    <name evidence="2" type="ORF">DL347_30570</name>
</gene>
<dbReference type="RefSeq" id="WP_147296073.1">
    <property type="nucleotide sequence ID" value="NZ_QRBA01000026.1"/>
</dbReference>
<reference evidence="2 3" key="1">
    <citation type="submission" date="2018-07" db="EMBL/GenBank/DDBJ databases">
        <title>Draft Genome Sequence of Pseudomonas fluorescens AHK-1 associated with canker disease of kiwifruit.</title>
        <authorList>
            <person name="Wu Z."/>
        </authorList>
    </citation>
    <scope>NUCLEOTIDE SEQUENCE [LARGE SCALE GENOMIC DNA]</scope>
    <source>
        <strain evidence="2 3">AHK-1</strain>
    </source>
</reference>
<dbReference type="Proteomes" id="UP000255541">
    <property type="component" value="Unassembled WGS sequence"/>
</dbReference>
<protein>
    <submittedName>
        <fullName evidence="2">IS3 family transposase</fullName>
    </submittedName>
</protein>
<dbReference type="Gene3D" id="1.10.10.60">
    <property type="entry name" value="Homeodomain-like"/>
    <property type="match status" value="1"/>
</dbReference>
<sequence length="53" mass="5865">MSQQTRRSYTDDFKAQAVTLAESIGRGEAARQLDISVKTLGNWLDAARNGRPL</sequence>
<evidence type="ECO:0000256" key="1">
    <source>
        <dbReference type="ARBA" id="ARBA00009964"/>
    </source>
</evidence>
<dbReference type="Pfam" id="PF01527">
    <property type="entry name" value="HTH_Tnp_1"/>
    <property type="match status" value="1"/>
</dbReference>
<dbReference type="InterPro" id="IPR009057">
    <property type="entry name" value="Homeodomain-like_sf"/>
</dbReference>
<dbReference type="GO" id="GO:0006313">
    <property type="term" value="P:DNA transposition"/>
    <property type="evidence" value="ECO:0007669"/>
    <property type="project" value="InterPro"/>
</dbReference>
<dbReference type="GO" id="GO:0003677">
    <property type="term" value="F:DNA binding"/>
    <property type="evidence" value="ECO:0007669"/>
    <property type="project" value="InterPro"/>
</dbReference>